<feature type="domain" description="SLH" evidence="2">
    <location>
        <begin position="54"/>
        <end position="117"/>
    </location>
</feature>
<accession>A0ABX6D5D3</accession>
<feature type="domain" description="SLH" evidence="2">
    <location>
        <begin position="193"/>
        <end position="258"/>
    </location>
</feature>
<dbReference type="PROSITE" id="PS51272">
    <property type="entry name" value="SLH"/>
    <property type="match status" value="2"/>
</dbReference>
<reference evidence="3 4" key="1">
    <citation type="submission" date="2019-11" db="EMBL/GenBank/DDBJ databases">
        <title>Whole Genome Sequencing and Comparative Genomic Analyses of Lysinibacillus pakistanensis LZH-9, a Halotolerant Strain with Excellent COD Removal Capability.</title>
        <authorList>
            <person name="Zhou H."/>
        </authorList>
    </citation>
    <scope>NUCLEOTIDE SEQUENCE [LARGE SCALE GENOMIC DNA]</scope>
    <source>
        <strain evidence="3 4">LZH-9</strain>
    </source>
</reference>
<dbReference type="Pfam" id="PF00395">
    <property type="entry name" value="SLH"/>
    <property type="match status" value="1"/>
</dbReference>
<dbReference type="Gene3D" id="2.60.40.10">
    <property type="entry name" value="Immunoglobulins"/>
    <property type="match status" value="1"/>
</dbReference>
<protein>
    <recommendedName>
        <fullName evidence="2">SLH domain-containing protein</fullName>
    </recommendedName>
</protein>
<dbReference type="Gene3D" id="2.60.40.1220">
    <property type="match status" value="1"/>
</dbReference>
<evidence type="ECO:0000313" key="3">
    <source>
        <dbReference type="EMBL" id="QGG49986.1"/>
    </source>
</evidence>
<evidence type="ECO:0000256" key="1">
    <source>
        <dbReference type="ARBA" id="ARBA00022729"/>
    </source>
</evidence>
<dbReference type="InterPro" id="IPR014755">
    <property type="entry name" value="Cu-Rt/internalin_Ig-like"/>
</dbReference>
<evidence type="ECO:0000259" key="2">
    <source>
        <dbReference type="PROSITE" id="PS51272"/>
    </source>
</evidence>
<sequence>MCSCLFTAFLCSRDIIFELRGGNFSMANQPKKYKKFVATAATATLVASAIVPVASAAGFTDVENNTHKDAINALSDAGIINGYADGTFKPNQTINRGQVVKLLGRWLETEGFEIPSDWETSQRFKDLPLTAEKELVKYAALAKDAGVFAGSNGNLNYTQSMQRQQMAVVLVRAINEIYDLDLIAEYKEAGFKSEISDLGAAFSAEQREAITALEYAELTNAANLPGKAFKPADSITRGQFASFLYRTINLEIDEVADATVKAINNTTVEVTFDEEVGNIKDLDFKIEGLEVKNAAVKQSNKKVVVLTTAAQEVGKEYTVTLNGEEIGKFKGVEAVIPTAIDIVEKSQQEVVGNQVTVKAKVTVAEGQSKEGIPVTFNIINNYGDNSTGTLNQPIIAEATTNADGVATYTYTRYAQTSQQIASSDEVQAYATGKASVRSFAKVYWASIKPLTITELTTGNSVNNGAKKQYKIKAALYHTEGYTAAFTENGQVYPAGNYVNIAFKENIDVAPDKAVKTVDVIDANGKNLGYPGQFTTSLGDQSQGIKVVKVQLDRNGEAIVTLTGSNAEVTPIAFVDNKENPQNATGNRGRFNPTELFAEAPKLTFGKIQNLQLTLDSIGTEYSAAYQASLNTTGSTYTYTNAAGDVLIRDAAGNLTSIAANAAVPTGAVVINQSNPLRTGEVVPAGFTLKTVNFTAGVPAFDSLFSSTKSVHTYYNIANGKSASTQLADALVNTGGRDYKAVLKDEKGTLAPTGTQVRVSVEIGSALRTNGGYVYLVDKNSNSIHRLSTDASVVDQKVVVNLATDSKGEVAFTLIGAKDAYATPTVFTETGDKAGLDKNDLQQKGGVAYFGDAVVKSATLTVDGKDAQTVSVGDLAAFTYQTVDQNNKHYNTYNQALRVTFQFTSTFAGAEIYGADAVDADGKLKAGAKPIGYVNMGSSNTGSLTVDAVNGKATVYVKATRGTTVTALASANIPSLPQNLTASAVFNLTNNEGIQPGVPVTGKVIATDLVNNRLLLLLNDGVTVRDVDYSGTNTQFYLGGSLQPVSEQTFEGDPFGTADAAKKLLGKEVTFTLAKDSTPTSVKNSGVNSSIDFKNGAKIHLTNPNATYDFATNVGNVVGVVGDNTTNPAKKVDIYVNADNITIKNANVTGSITVGGQGSSSDYQNQKTVNTFTADNVTLNGNAYVHTASKRTFNLTNGSIFDRVILENAEKVNLSGSTIKELVLKSNNSEIAGTGTINVITTTGTVVAPAIPSGVTAPVITSETLASVVTTSGDTITLTFAAGSNLVQQDISVTDGTTAASSITTTGDVATVTFAAPVAGKTLYVAVTKHGVTKEYSLVVNPTIGGLSTITRKY</sequence>
<organism evidence="3 4">
    <name type="scientific">Lysinibacillus pakistanensis</name>
    <dbReference type="NCBI Taxonomy" id="759811"/>
    <lineage>
        <taxon>Bacteria</taxon>
        <taxon>Bacillati</taxon>
        <taxon>Bacillota</taxon>
        <taxon>Bacilli</taxon>
        <taxon>Bacillales</taxon>
        <taxon>Bacillaceae</taxon>
        <taxon>Lysinibacillus</taxon>
    </lineage>
</organism>
<dbReference type="Proteomes" id="UP000373269">
    <property type="component" value="Chromosome"/>
</dbReference>
<proteinExistence type="predicted"/>
<gene>
    <name evidence="3" type="ORF">GDS87_03080</name>
</gene>
<dbReference type="InterPro" id="IPR001119">
    <property type="entry name" value="SLH_dom"/>
</dbReference>
<evidence type="ECO:0000313" key="4">
    <source>
        <dbReference type="Proteomes" id="UP000373269"/>
    </source>
</evidence>
<keyword evidence="4" id="KW-1185">Reference proteome</keyword>
<dbReference type="InterPro" id="IPR013783">
    <property type="entry name" value="Ig-like_fold"/>
</dbReference>
<name>A0ABX6D5D3_9BACI</name>
<dbReference type="EMBL" id="CP045835">
    <property type="protein sequence ID" value="QGG49986.1"/>
    <property type="molecule type" value="Genomic_DNA"/>
</dbReference>
<keyword evidence="1" id="KW-0732">Signal</keyword>